<dbReference type="Proteomes" id="UP001275084">
    <property type="component" value="Unassembled WGS sequence"/>
</dbReference>
<reference evidence="2" key="2">
    <citation type="submission" date="2023-06" db="EMBL/GenBank/DDBJ databases">
        <authorList>
            <consortium name="Lawrence Berkeley National Laboratory"/>
            <person name="Haridas S."/>
            <person name="Hensen N."/>
            <person name="Bonometti L."/>
            <person name="Westerberg I."/>
            <person name="Brannstrom I.O."/>
            <person name="Guillou S."/>
            <person name="Cros-Aarteil S."/>
            <person name="Calhoun S."/>
            <person name="Kuo A."/>
            <person name="Mondo S."/>
            <person name="Pangilinan J."/>
            <person name="Riley R."/>
            <person name="Labutti K."/>
            <person name="Andreopoulos B."/>
            <person name="Lipzen A."/>
            <person name="Chen C."/>
            <person name="Yanf M."/>
            <person name="Daum C."/>
            <person name="Ng V."/>
            <person name="Clum A."/>
            <person name="Steindorff A."/>
            <person name="Ohm R."/>
            <person name="Martin F."/>
            <person name="Silar P."/>
            <person name="Natvig D."/>
            <person name="Lalanne C."/>
            <person name="Gautier V."/>
            <person name="Ament-Velasquez S.L."/>
            <person name="Kruys A."/>
            <person name="Hutchinson M.I."/>
            <person name="Powell A.J."/>
            <person name="Barry K."/>
            <person name="Miller A.N."/>
            <person name="Grigoriev I.V."/>
            <person name="Debuchy R."/>
            <person name="Gladieux P."/>
            <person name="Thoren M.H."/>
            <person name="Johannesson H."/>
        </authorList>
    </citation>
    <scope>NUCLEOTIDE SEQUENCE</scope>
    <source>
        <strain evidence="2">CBS 955.72</strain>
    </source>
</reference>
<dbReference type="EMBL" id="JAUIQD010000006">
    <property type="protein sequence ID" value="KAK3347194.1"/>
    <property type="molecule type" value="Genomic_DNA"/>
</dbReference>
<evidence type="ECO:0000256" key="1">
    <source>
        <dbReference type="SAM" id="MobiDB-lite"/>
    </source>
</evidence>
<reference evidence="2" key="1">
    <citation type="journal article" date="2023" name="Mol. Phylogenet. Evol.">
        <title>Genome-scale phylogeny and comparative genomics of the fungal order Sordariales.</title>
        <authorList>
            <person name="Hensen N."/>
            <person name="Bonometti L."/>
            <person name="Westerberg I."/>
            <person name="Brannstrom I.O."/>
            <person name="Guillou S."/>
            <person name="Cros-Aarteil S."/>
            <person name="Calhoun S."/>
            <person name="Haridas S."/>
            <person name="Kuo A."/>
            <person name="Mondo S."/>
            <person name="Pangilinan J."/>
            <person name="Riley R."/>
            <person name="LaButti K."/>
            <person name="Andreopoulos B."/>
            <person name="Lipzen A."/>
            <person name="Chen C."/>
            <person name="Yan M."/>
            <person name="Daum C."/>
            <person name="Ng V."/>
            <person name="Clum A."/>
            <person name="Steindorff A."/>
            <person name="Ohm R.A."/>
            <person name="Martin F."/>
            <person name="Silar P."/>
            <person name="Natvig D.O."/>
            <person name="Lalanne C."/>
            <person name="Gautier V."/>
            <person name="Ament-Velasquez S.L."/>
            <person name="Kruys A."/>
            <person name="Hutchinson M.I."/>
            <person name="Powell A.J."/>
            <person name="Barry K."/>
            <person name="Miller A.N."/>
            <person name="Grigoriev I.V."/>
            <person name="Debuchy R."/>
            <person name="Gladieux P."/>
            <person name="Hiltunen Thoren M."/>
            <person name="Johannesson H."/>
        </authorList>
    </citation>
    <scope>NUCLEOTIDE SEQUENCE</scope>
    <source>
        <strain evidence="2">CBS 955.72</strain>
    </source>
</reference>
<sequence length="277" mass="30453">MFTMPAWVGESLTFPVEFNSKDNELMLLYQVLCASDICPECQQEITKEFVRLSKMSWSALQLTDEHVYALEMQAEHQDGWGGARDETLVNEYRRIYDMYAASDSQGPTPMELSDSVAHLFGNNGLWVCGADEWAFKVFYACVGGRYTLRDLALGRDYTTFALMHHERVLFAMKPQLGAKCTCVNEGTLYMGEVADEILASGGPSLSEMSDGVSQEMLPSAAFRMKLNALRSECRVQLGLDPEDSPDDSDDSLSTSPSSSFWTKSEGSSGAGSGALSG</sequence>
<keyword evidence="3" id="KW-1185">Reference proteome</keyword>
<feature type="compositionally biased region" description="Acidic residues" evidence="1">
    <location>
        <begin position="240"/>
        <end position="250"/>
    </location>
</feature>
<gene>
    <name evidence="2" type="ORF">B0T25DRAFT_296656</name>
</gene>
<proteinExistence type="predicted"/>
<feature type="compositionally biased region" description="Low complexity" evidence="1">
    <location>
        <begin position="251"/>
        <end position="267"/>
    </location>
</feature>
<name>A0AAJ0MBS0_9PEZI</name>
<dbReference type="AlphaFoldDB" id="A0AAJ0MBS0"/>
<evidence type="ECO:0000313" key="3">
    <source>
        <dbReference type="Proteomes" id="UP001275084"/>
    </source>
</evidence>
<comment type="caution">
    <text evidence="2">The sequence shown here is derived from an EMBL/GenBank/DDBJ whole genome shotgun (WGS) entry which is preliminary data.</text>
</comment>
<feature type="compositionally biased region" description="Gly residues" evidence="1">
    <location>
        <begin position="268"/>
        <end position="277"/>
    </location>
</feature>
<evidence type="ECO:0000313" key="2">
    <source>
        <dbReference type="EMBL" id="KAK3347194.1"/>
    </source>
</evidence>
<organism evidence="2 3">
    <name type="scientific">Lasiosphaeria hispida</name>
    <dbReference type="NCBI Taxonomy" id="260671"/>
    <lineage>
        <taxon>Eukaryota</taxon>
        <taxon>Fungi</taxon>
        <taxon>Dikarya</taxon>
        <taxon>Ascomycota</taxon>
        <taxon>Pezizomycotina</taxon>
        <taxon>Sordariomycetes</taxon>
        <taxon>Sordariomycetidae</taxon>
        <taxon>Sordariales</taxon>
        <taxon>Lasiosphaeriaceae</taxon>
        <taxon>Lasiosphaeria</taxon>
    </lineage>
</organism>
<feature type="region of interest" description="Disordered" evidence="1">
    <location>
        <begin position="236"/>
        <end position="277"/>
    </location>
</feature>
<protein>
    <submittedName>
        <fullName evidence="2">Uncharacterized protein</fullName>
    </submittedName>
</protein>
<accession>A0AAJ0MBS0</accession>